<accession>A0A4P7PVJ8</accession>
<evidence type="ECO:0000313" key="1">
    <source>
        <dbReference type="EMBL" id="QBZ99008.1"/>
    </source>
</evidence>
<gene>
    <name evidence="1" type="ORF">GS03_02520</name>
</gene>
<keyword evidence="2" id="KW-1185">Reference proteome</keyword>
<organism evidence="1 2">
    <name type="scientific">Flavobacterium sangjuense</name>
    <dbReference type="NCBI Taxonomy" id="2518177"/>
    <lineage>
        <taxon>Bacteria</taxon>
        <taxon>Pseudomonadati</taxon>
        <taxon>Bacteroidota</taxon>
        <taxon>Flavobacteriia</taxon>
        <taxon>Flavobacteriales</taxon>
        <taxon>Flavobacteriaceae</taxon>
        <taxon>Flavobacterium</taxon>
    </lineage>
</organism>
<dbReference type="EMBL" id="CP038810">
    <property type="protein sequence ID" value="QBZ99008.1"/>
    <property type="molecule type" value="Genomic_DNA"/>
</dbReference>
<sequence>MLFNSKDYKITSYKILIFNLIIKKKMLFDKLLTIIDQYYLFQ</sequence>
<proteinExistence type="predicted"/>
<evidence type="ECO:0000313" key="2">
    <source>
        <dbReference type="Proteomes" id="UP000296862"/>
    </source>
</evidence>
<name>A0A4P7PVJ8_9FLAO</name>
<dbReference type="AlphaFoldDB" id="A0A4P7PVJ8"/>
<dbReference type="Proteomes" id="UP000296862">
    <property type="component" value="Chromosome"/>
</dbReference>
<protein>
    <submittedName>
        <fullName evidence="1">Uncharacterized protein</fullName>
    </submittedName>
</protein>
<dbReference type="KEGG" id="fsn:GS03_02520"/>
<reference evidence="1 2" key="1">
    <citation type="submission" date="2019-04" db="EMBL/GenBank/DDBJ databases">
        <title>Flavobacterium sp. GS03.</title>
        <authorList>
            <person name="Kim H."/>
        </authorList>
    </citation>
    <scope>NUCLEOTIDE SEQUENCE [LARGE SCALE GENOMIC DNA]</scope>
    <source>
        <strain evidence="1 2">GS03</strain>
    </source>
</reference>